<proteinExistence type="predicted"/>
<dbReference type="Pfam" id="PF10902">
    <property type="entry name" value="WYL_2"/>
    <property type="match status" value="1"/>
</dbReference>
<name>A0A8S5RSU0_9CAUD</name>
<sequence>MLHLKKLKSYEDKKILQGEQRGCDQNRNEHKRHITRDRQEIHRQRVERVLATTQTKNQLLTYITMKRTDLSIIMRTAWQMCRATGVTFAECLHKAWQVFKLKIKMRAGIVQFFYLKSSTGELRQAFGTLKDDLCPETKGDDRKPNKHLVTYYDTVAEGWRSFRMFNFVKVI</sequence>
<dbReference type="EMBL" id="BK057800">
    <property type="protein sequence ID" value="DAE92418.1"/>
    <property type="molecule type" value="Genomic_DNA"/>
</dbReference>
<reference evidence="1" key="1">
    <citation type="journal article" date="2021" name="Proc. Natl. Acad. Sci. U.S.A.">
        <title>A Catalog of Tens of Thousands of Viruses from Human Metagenomes Reveals Hidden Associations with Chronic Diseases.</title>
        <authorList>
            <person name="Tisza M.J."/>
            <person name="Buck C.B."/>
        </authorList>
    </citation>
    <scope>NUCLEOTIDE SEQUENCE</scope>
    <source>
        <strain evidence="1">Ct7CH26</strain>
    </source>
</reference>
<dbReference type="InterPro" id="IPR024401">
    <property type="entry name" value="WYL_prot"/>
</dbReference>
<organism evidence="1">
    <name type="scientific">Myoviridae sp. ct7CH26</name>
    <dbReference type="NCBI Taxonomy" id="2827604"/>
    <lineage>
        <taxon>Viruses</taxon>
        <taxon>Duplodnaviria</taxon>
        <taxon>Heunggongvirae</taxon>
        <taxon>Uroviricota</taxon>
        <taxon>Caudoviricetes</taxon>
    </lineage>
</organism>
<accession>A0A8S5RSU0</accession>
<protein>
    <submittedName>
        <fullName evidence="1">Uncharacterized protein</fullName>
    </submittedName>
</protein>
<evidence type="ECO:0000313" key="1">
    <source>
        <dbReference type="EMBL" id="DAE92418.1"/>
    </source>
</evidence>